<gene>
    <name evidence="2" type="ORF">METZ01_LOCUS63565</name>
</gene>
<dbReference type="NCBIfam" id="TIGR00040">
    <property type="entry name" value="yfcE"/>
    <property type="match status" value="1"/>
</dbReference>
<dbReference type="PANTHER" id="PTHR11124">
    <property type="entry name" value="VACUOLAR SORTING PROTEIN VPS29"/>
    <property type="match status" value="1"/>
</dbReference>
<feature type="domain" description="Calcineurin-like phosphoesterase" evidence="1">
    <location>
        <begin position="4"/>
        <end position="153"/>
    </location>
</feature>
<dbReference type="Pfam" id="PF12850">
    <property type="entry name" value="Metallophos_2"/>
    <property type="match status" value="1"/>
</dbReference>
<dbReference type="InterPro" id="IPR000979">
    <property type="entry name" value="Phosphodiesterase_MJ0936/Vps29"/>
</dbReference>
<dbReference type="AlphaFoldDB" id="A0A381T565"/>
<dbReference type="InterPro" id="IPR024654">
    <property type="entry name" value="Calcineurin-like_PHP_lpxH"/>
</dbReference>
<protein>
    <recommendedName>
        <fullName evidence="1">Calcineurin-like phosphoesterase domain-containing protein</fullName>
    </recommendedName>
</protein>
<accession>A0A381T565</accession>
<evidence type="ECO:0000313" key="2">
    <source>
        <dbReference type="EMBL" id="SVA10711.1"/>
    </source>
</evidence>
<reference evidence="2" key="1">
    <citation type="submission" date="2018-05" db="EMBL/GenBank/DDBJ databases">
        <authorList>
            <person name="Lanie J.A."/>
            <person name="Ng W.-L."/>
            <person name="Kazmierczak K.M."/>
            <person name="Andrzejewski T.M."/>
            <person name="Davidsen T.M."/>
            <person name="Wayne K.J."/>
            <person name="Tettelin H."/>
            <person name="Glass J.I."/>
            <person name="Rusch D."/>
            <person name="Podicherti R."/>
            <person name="Tsui H.-C.T."/>
            <person name="Winkler M.E."/>
        </authorList>
    </citation>
    <scope>NUCLEOTIDE SEQUENCE</scope>
</reference>
<name>A0A381T565_9ZZZZ</name>
<dbReference type="EMBL" id="UINC01003965">
    <property type="protein sequence ID" value="SVA10711.1"/>
    <property type="molecule type" value="Genomic_DNA"/>
</dbReference>
<dbReference type="Gene3D" id="3.60.21.10">
    <property type="match status" value="1"/>
</dbReference>
<sequence>MPIKIAVISDTHCYEWEEVHPDMRTLVAECDMAIHCGDIVRQSVVEGFLKSAKKGLIVHGNSDPVDLRESLPYTQVIEVEKTKIGITHPAWGGPEFPPSDLFKDFDEALDIILFGHTHEPLIQNISGTLFVNPGQGYKSFMVDGTMAVITIDNGVADAEIIIIESGRS</sequence>
<proteinExistence type="predicted"/>
<organism evidence="2">
    <name type="scientific">marine metagenome</name>
    <dbReference type="NCBI Taxonomy" id="408172"/>
    <lineage>
        <taxon>unclassified sequences</taxon>
        <taxon>metagenomes</taxon>
        <taxon>ecological metagenomes</taxon>
    </lineage>
</organism>
<evidence type="ECO:0000259" key="1">
    <source>
        <dbReference type="Pfam" id="PF12850"/>
    </source>
</evidence>
<dbReference type="InterPro" id="IPR029052">
    <property type="entry name" value="Metallo-depent_PP-like"/>
</dbReference>
<dbReference type="SUPFAM" id="SSF56300">
    <property type="entry name" value="Metallo-dependent phosphatases"/>
    <property type="match status" value="1"/>
</dbReference>